<evidence type="ECO:0000313" key="3">
    <source>
        <dbReference type="Proteomes" id="UP000324832"/>
    </source>
</evidence>
<dbReference type="GO" id="GO:0007035">
    <property type="term" value="P:vacuolar acidification"/>
    <property type="evidence" value="ECO:0007669"/>
    <property type="project" value="TreeGrafter"/>
</dbReference>
<reference evidence="2 3" key="1">
    <citation type="submission" date="2017-07" db="EMBL/GenBank/DDBJ databases">
        <authorList>
            <person name="Talla V."/>
            <person name="Backstrom N."/>
        </authorList>
    </citation>
    <scope>NUCLEOTIDE SEQUENCE [LARGE SCALE GENOMIC DNA]</scope>
</reference>
<evidence type="ECO:0000313" key="2">
    <source>
        <dbReference type="EMBL" id="VVC99608.1"/>
    </source>
</evidence>
<feature type="region of interest" description="Disordered" evidence="1">
    <location>
        <begin position="179"/>
        <end position="202"/>
    </location>
</feature>
<dbReference type="PANTHER" id="PTHR13950:SF9">
    <property type="entry name" value="RABCONNECTIN-3A"/>
    <property type="match status" value="1"/>
</dbReference>
<sequence length="257" mass="28997">MCIRYLYFSSVPILEYLNQQLKAHPEDSVFCNSNVCAHIKYSLEYIFFLEDGNHSHPSLSNTTSINSIATDVTCTHLPDSLDAKIEVLLRDWHQSPDLLFSIHPVDGSFLIWSVGAIRQAQVSFSARIPAAFPLGDAGTMCTPAALYHAAAQPLHVRHRTRPVTHATDLQQQDAVTTPLASVQEEKEEQEWPQPEQKTETQENVPLKFSGIRFLSEKNLFITKKNTLHKYSITSIIVTLFNKPIFITGKIFGKIKFT</sequence>
<accession>A0A5E4QR72</accession>
<evidence type="ECO:0000256" key="1">
    <source>
        <dbReference type="SAM" id="MobiDB-lite"/>
    </source>
</evidence>
<dbReference type="Proteomes" id="UP000324832">
    <property type="component" value="Unassembled WGS sequence"/>
</dbReference>
<gene>
    <name evidence="2" type="ORF">LSINAPIS_LOCUS10448</name>
</gene>
<dbReference type="EMBL" id="FZQP02004223">
    <property type="protein sequence ID" value="VVC99608.1"/>
    <property type="molecule type" value="Genomic_DNA"/>
</dbReference>
<proteinExistence type="predicted"/>
<dbReference type="GO" id="GO:0043291">
    <property type="term" value="C:RAVE complex"/>
    <property type="evidence" value="ECO:0007669"/>
    <property type="project" value="TreeGrafter"/>
</dbReference>
<dbReference type="PANTHER" id="PTHR13950">
    <property type="entry name" value="RABCONNECTIN-RELATED"/>
    <property type="match status" value="1"/>
</dbReference>
<dbReference type="AlphaFoldDB" id="A0A5E4QR72"/>
<dbReference type="InterPro" id="IPR052208">
    <property type="entry name" value="DmX-like/RAVE_component"/>
</dbReference>
<protein>
    <submittedName>
        <fullName evidence="2">Uncharacterized protein</fullName>
    </submittedName>
</protein>
<keyword evidence="3" id="KW-1185">Reference proteome</keyword>
<organism evidence="2 3">
    <name type="scientific">Leptidea sinapis</name>
    <dbReference type="NCBI Taxonomy" id="189913"/>
    <lineage>
        <taxon>Eukaryota</taxon>
        <taxon>Metazoa</taxon>
        <taxon>Ecdysozoa</taxon>
        <taxon>Arthropoda</taxon>
        <taxon>Hexapoda</taxon>
        <taxon>Insecta</taxon>
        <taxon>Pterygota</taxon>
        <taxon>Neoptera</taxon>
        <taxon>Endopterygota</taxon>
        <taxon>Lepidoptera</taxon>
        <taxon>Glossata</taxon>
        <taxon>Ditrysia</taxon>
        <taxon>Papilionoidea</taxon>
        <taxon>Pieridae</taxon>
        <taxon>Dismorphiinae</taxon>
        <taxon>Leptidea</taxon>
    </lineage>
</organism>
<name>A0A5E4QR72_9NEOP</name>